<accession>A0A9W8QJE3</accession>
<evidence type="ECO:0000313" key="1">
    <source>
        <dbReference type="EMBL" id="KAJ4161539.1"/>
    </source>
</evidence>
<sequence>MHFASIALSKDQVKLAAEASKAVDTKSTDELQMLSESGQRLFESLENAIREKLQIFSKPQKHHDDKGSVPERAPVLKRVLKLPEATNFVVRTADVVIAIPLPPLPGSERKPEIKIFAPSGIPYGWPAAAALIIPRGWSLRSIAGDSYANVMFMRFGEDIDS</sequence>
<gene>
    <name evidence="1" type="ORF">LMH87_007573</name>
</gene>
<dbReference type="RefSeq" id="XP_056057923.1">
    <property type="nucleotide sequence ID" value="XM_056199477.1"/>
</dbReference>
<protein>
    <submittedName>
        <fullName evidence="1">Uncharacterized protein</fullName>
    </submittedName>
</protein>
<dbReference type="Proteomes" id="UP001144673">
    <property type="component" value="Unassembled WGS sequence"/>
</dbReference>
<reference evidence="1" key="1">
    <citation type="journal article" date="2023" name="Access Microbiol">
        <title>De-novo genome assembly for Akanthomyces muscarius, a biocontrol agent of insect agricultural pests.</title>
        <authorList>
            <person name="Erdos Z."/>
            <person name="Studholme D.J."/>
            <person name="Raymond B."/>
            <person name="Sharma M."/>
        </authorList>
    </citation>
    <scope>NUCLEOTIDE SEQUENCE</scope>
    <source>
        <strain evidence="1">Ve6</strain>
    </source>
</reference>
<dbReference type="GeneID" id="80894732"/>
<dbReference type="EMBL" id="JAJHUN010000002">
    <property type="protein sequence ID" value="KAJ4161539.1"/>
    <property type="molecule type" value="Genomic_DNA"/>
</dbReference>
<dbReference type="AlphaFoldDB" id="A0A9W8QJE3"/>
<organism evidence="1 2">
    <name type="scientific">Akanthomyces muscarius</name>
    <name type="common">Entomopathogenic fungus</name>
    <name type="synonym">Lecanicillium muscarium</name>
    <dbReference type="NCBI Taxonomy" id="2231603"/>
    <lineage>
        <taxon>Eukaryota</taxon>
        <taxon>Fungi</taxon>
        <taxon>Dikarya</taxon>
        <taxon>Ascomycota</taxon>
        <taxon>Pezizomycotina</taxon>
        <taxon>Sordariomycetes</taxon>
        <taxon>Hypocreomycetidae</taxon>
        <taxon>Hypocreales</taxon>
        <taxon>Cordycipitaceae</taxon>
        <taxon>Akanthomyces</taxon>
    </lineage>
</organism>
<keyword evidence="2" id="KW-1185">Reference proteome</keyword>
<proteinExistence type="predicted"/>
<dbReference type="KEGG" id="amus:LMH87_007573"/>
<name>A0A9W8QJE3_AKAMU</name>
<evidence type="ECO:0000313" key="2">
    <source>
        <dbReference type="Proteomes" id="UP001144673"/>
    </source>
</evidence>
<comment type="caution">
    <text evidence="1">The sequence shown here is derived from an EMBL/GenBank/DDBJ whole genome shotgun (WGS) entry which is preliminary data.</text>
</comment>